<proteinExistence type="predicted"/>
<sequence>MQPNTKPVTPPEFVATSYARAFNACQAMVSAQHAGPITPDMMAAWDNGRRVVNEADGAQALKAISMLQAALKEAEDELCHLGAELTNEGWDTWTIKLTLDVIRIALYGGDGDGQGPEHFESARAALQAQRDKEDKETA</sequence>
<feature type="region of interest" description="Disordered" evidence="1">
    <location>
        <begin position="110"/>
        <end position="138"/>
    </location>
</feature>
<evidence type="ECO:0000256" key="1">
    <source>
        <dbReference type="SAM" id="MobiDB-lite"/>
    </source>
</evidence>
<accession>A0A1D9LBY8</accession>
<feature type="compositionally biased region" description="Basic and acidic residues" evidence="1">
    <location>
        <begin position="129"/>
        <end position="138"/>
    </location>
</feature>
<evidence type="ECO:0000313" key="3">
    <source>
        <dbReference type="Proteomes" id="UP000178776"/>
    </source>
</evidence>
<dbReference type="KEGG" id="cvc:BKX93_01485"/>
<dbReference type="STRING" id="1108595.BKX93_01485"/>
<reference evidence="2 3" key="1">
    <citation type="submission" date="2016-10" db="EMBL/GenBank/DDBJ databases">
        <title>Chromobacterium muskegensis sp. nov., an insecticidal bacterium isolated from Sphagnum bogs.</title>
        <authorList>
            <person name="Sparks M.E."/>
            <person name="Blackburn M.B."/>
            <person name="Gundersen-Rindal D.E."/>
            <person name="Mitchell A."/>
            <person name="Farrar R."/>
            <person name="Kuhar D."/>
        </authorList>
    </citation>
    <scope>NUCLEOTIDE SEQUENCE [LARGE SCALE GENOMIC DNA]</scope>
    <source>
        <strain evidence="2 3">21-1</strain>
    </source>
</reference>
<gene>
    <name evidence="2" type="ORF">BKX93_01485</name>
</gene>
<dbReference type="RefSeq" id="WP_070978296.1">
    <property type="nucleotide sequence ID" value="NZ_CP017707.1"/>
</dbReference>
<dbReference type="AlphaFoldDB" id="A0A1D9LBY8"/>
<evidence type="ECO:0000313" key="2">
    <source>
        <dbReference type="EMBL" id="AOZ48796.1"/>
    </source>
</evidence>
<protein>
    <submittedName>
        <fullName evidence="2">Uncharacterized protein</fullName>
    </submittedName>
</protein>
<dbReference type="Proteomes" id="UP000178776">
    <property type="component" value="Chromosome"/>
</dbReference>
<dbReference type="GeneID" id="68839897"/>
<organism evidence="2 3">
    <name type="scientific">Chromobacterium vaccinii</name>
    <dbReference type="NCBI Taxonomy" id="1108595"/>
    <lineage>
        <taxon>Bacteria</taxon>
        <taxon>Pseudomonadati</taxon>
        <taxon>Pseudomonadota</taxon>
        <taxon>Betaproteobacteria</taxon>
        <taxon>Neisseriales</taxon>
        <taxon>Chromobacteriaceae</taxon>
        <taxon>Chromobacterium</taxon>
    </lineage>
</organism>
<name>A0A1D9LBY8_9NEIS</name>
<dbReference type="EMBL" id="CP017707">
    <property type="protein sequence ID" value="AOZ48796.1"/>
    <property type="molecule type" value="Genomic_DNA"/>
</dbReference>